<dbReference type="SUPFAM" id="SSF88713">
    <property type="entry name" value="Glycoside hydrolase/deacetylase"/>
    <property type="match status" value="1"/>
</dbReference>
<dbReference type="Gene3D" id="3.20.20.370">
    <property type="entry name" value="Glycoside hydrolase/deacetylase"/>
    <property type="match status" value="1"/>
</dbReference>
<proteinExistence type="predicted"/>
<dbReference type="GO" id="GO:0005975">
    <property type="term" value="P:carbohydrate metabolic process"/>
    <property type="evidence" value="ECO:0007669"/>
    <property type="project" value="InterPro"/>
</dbReference>
<name>A0AA42B9L6_9GAMM</name>
<keyword evidence="1" id="KW-0732">Signal</keyword>
<dbReference type="PROSITE" id="PS51677">
    <property type="entry name" value="NODB"/>
    <property type="match status" value="1"/>
</dbReference>
<dbReference type="PANTHER" id="PTHR34216">
    <property type="match status" value="1"/>
</dbReference>
<evidence type="ECO:0000256" key="1">
    <source>
        <dbReference type="ARBA" id="ARBA00022729"/>
    </source>
</evidence>
<feature type="domain" description="NodB homology" evidence="2">
    <location>
        <begin position="62"/>
        <end position="315"/>
    </location>
</feature>
<accession>A0AA42B9L6</accession>
<protein>
    <submittedName>
        <fullName evidence="3">Polysaccharide deacetylase family protein</fullName>
    </submittedName>
</protein>
<dbReference type="InterPro" id="IPR002509">
    <property type="entry name" value="NODB_dom"/>
</dbReference>
<dbReference type="InterPro" id="IPR051398">
    <property type="entry name" value="Polysacch_Deacetylase"/>
</dbReference>
<dbReference type="InterPro" id="IPR011330">
    <property type="entry name" value="Glyco_hydro/deAcase_b/a-brl"/>
</dbReference>
<keyword evidence="4" id="KW-1185">Reference proteome</keyword>
<dbReference type="AlphaFoldDB" id="A0AA42B9L6"/>
<dbReference type="Pfam" id="PF01522">
    <property type="entry name" value="Polysacc_deac_1"/>
    <property type="match status" value="1"/>
</dbReference>
<dbReference type="PANTHER" id="PTHR34216:SF7">
    <property type="entry name" value="POLY-BETA-1,6-N-ACETYL-D-GLUCOSAMINE N-DEACETYLASE"/>
    <property type="match status" value="1"/>
</dbReference>
<dbReference type="EMBL" id="JAMQGP010000011">
    <property type="protein sequence ID" value="MCM2681502.1"/>
    <property type="molecule type" value="Genomic_DNA"/>
</dbReference>
<dbReference type="Proteomes" id="UP001165393">
    <property type="component" value="Unassembled WGS sequence"/>
</dbReference>
<evidence type="ECO:0000259" key="2">
    <source>
        <dbReference type="PROSITE" id="PS51677"/>
    </source>
</evidence>
<dbReference type="GO" id="GO:0016810">
    <property type="term" value="F:hydrolase activity, acting on carbon-nitrogen (but not peptide) bonds"/>
    <property type="evidence" value="ECO:0007669"/>
    <property type="project" value="InterPro"/>
</dbReference>
<dbReference type="CDD" id="cd10918">
    <property type="entry name" value="CE4_NodB_like_5s_6s"/>
    <property type="match status" value="1"/>
</dbReference>
<evidence type="ECO:0000313" key="4">
    <source>
        <dbReference type="Proteomes" id="UP001165393"/>
    </source>
</evidence>
<organism evidence="3 4">
    <name type="scientific">Echinimonas agarilytica</name>
    <dbReference type="NCBI Taxonomy" id="1215918"/>
    <lineage>
        <taxon>Bacteria</taxon>
        <taxon>Pseudomonadati</taxon>
        <taxon>Pseudomonadota</taxon>
        <taxon>Gammaproteobacteria</taxon>
        <taxon>Alteromonadales</taxon>
        <taxon>Echinimonadaceae</taxon>
        <taxon>Echinimonas</taxon>
    </lineage>
</organism>
<comment type="caution">
    <text evidence="3">The sequence shown here is derived from an EMBL/GenBank/DDBJ whole genome shotgun (WGS) entry which is preliminary data.</text>
</comment>
<gene>
    <name evidence="3" type="ORF">NAF29_17790</name>
</gene>
<evidence type="ECO:0000313" key="3">
    <source>
        <dbReference type="EMBL" id="MCM2681502.1"/>
    </source>
</evidence>
<dbReference type="RefSeq" id="WP_251262983.1">
    <property type="nucleotide sequence ID" value="NZ_JAMQGP010000011.1"/>
</dbReference>
<reference evidence="3 4" key="1">
    <citation type="journal article" date="2013" name="Antonie Van Leeuwenhoek">
        <title>Echinimonas agarilytica gen. nov., sp. nov., a new gammaproteobacterium isolated from the sea urchin Strongylocentrotus intermedius.</title>
        <authorList>
            <person name="Nedashkovskaya O.I."/>
            <person name="Stenkova A.M."/>
            <person name="Zhukova N.V."/>
            <person name="Van Trappen S."/>
            <person name="Lee J.S."/>
            <person name="Kim S.B."/>
        </authorList>
    </citation>
    <scope>NUCLEOTIDE SEQUENCE [LARGE SCALE GENOMIC DNA]</scope>
    <source>
        <strain evidence="3 4">KMM 6351</strain>
    </source>
</reference>
<sequence>MTRTATLPILKYHNLVRDGLLAGLSKDEVLEGFRLFIKRLSKRYDICTVSEALNRCQNGDRRAIAISFDDGYQSYLKDIAPILVDMDAQASFYVCTGLSSDKQLMWNDQILVSCLHNKQLTPTLAKDFLSRYQIEFKQTSSHQPEFLKALERAIKYRPFKQRAGLIQSFQQQFGLSDDTRTLELRSAIELLNTDEIRALHQLGMEVGGHTVSHPILAQESAEDAHQQIISDQQRLAKILGRSPRSFAYPNGWHNRDFLDLHKGFVEEAGYEHAVSANYGISKLDGRDQFMLKRIELPTSISAFHLTKFYLKHWLS</sequence>